<evidence type="ECO:0000313" key="8">
    <source>
        <dbReference type="Proteomes" id="UP000595708"/>
    </source>
</evidence>
<feature type="binding site" evidence="5">
    <location>
        <position position="88"/>
    </location>
    <ligand>
        <name>Mg(2+)</name>
        <dbReference type="ChEBI" id="CHEBI:18420"/>
        <label>1</label>
        <note>catalytic</note>
    </ligand>
</feature>
<comment type="catalytic activity">
    <reaction evidence="1 6">
        <text>a myo-inositol phosphate + H2O = myo-inositol + phosphate</text>
        <dbReference type="Rhea" id="RHEA:24056"/>
        <dbReference type="ChEBI" id="CHEBI:15377"/>
        <dbReference type="ChEBI" id="CHEBI:17268"/>
        <dbReference type="ChEBI" id="CHEBI:43474"/>
        <dbReference type="ChEBI" id="CHEBI:84139"/>
        <dbReference type="EC" id="3.1.3.25"/>
    </reaction>
</comment>
<evidence type="ECO:0000256" key="4">
    <source>
        <dbReference type="ARBA" id="ARBA00022801"/>
    </source>
</evidence>
<feature type="binding site" evidence="5">
    <location>
        <position position="86"/>
    </location>
    <ligand>
        <name>Mg(2+)</name>
        <dbReference type="ChEBI" id="CHEBI:18420"/>
        <label>1</label>
        <note>catalytic</note>
    </ligand>
</feature>
<dbReference type="PANTHER" id="PTHR20854:SF4">
    <property type="entry name" value="INOSITOL-1-MONOPHOSPHATASE-RELATED"/>
    <property type="match status" value="1"/>
</dbReference>
<keyword evidence="5 6" id="KW-0460">Magnesium</keyword>
<gene>
    <name evidence="7" type="primary">suhB</name>
    <name evidence="7" type="ORF">PADco_1200</name>
</gene>
<keyword evidence="4 6" id="KW-0378">Hydrolase</keyword>
<dbReference type="InterPro" id="IPR000760">
    <property type="entry name" value="Inositol_monophosphatase-like"/>
</dbReference>
<evidence type="ECO:0000256" key="6">
    <source>
        <dbReference type="RuleBase" id="RU364068"/>
    </source>
</evidence>
<dbReference type="InterPro" id="IPR033942">
    <property type="entry name" value="IMPase"/>
</dbReference>
<comment type="cofactor">
    <cofactor evidence="2 5 6">
        <name>Mg(2+)</name>
        <dbReference type="ChEBI" id="CHEBI:18420"/>
    </cofactor>
</comment>
<reference evidence="7 8" key="1">
    <citation type="journal article" date="2020" name="Genome Biol. Evol.">
        <title>Comparative Genomics Underlines Multiple Roles of Profftella, an Obligate Symbiont of Psyllids: Providing Toxins, Vitamins, and Carotenoids.</title>
        <authorList>
            <person name="Nakabachi A."/>
            <person name="Piel J."/>
            <person name="Malenovsky I."/>
            <person name="Hirose Y."/>
        </authorList>
    </citation>
    <scope>NUCLEOTIDE SEQUENCE [LARGE SCALE GENOMIC DNA]</scope>
    <source>
        <strain evidence="7 8">Dco</strain>
    </source>
</reference>
<dbReference type="EC" id="3.1.3.25" evidence="6"/>
<dbReference type="GO" id="GO:0007165">
    <property type="term" value="P:signal transduction"/>
    <property type="evidence" value="ECO:0007669"/>
    <property type="project" value="TreeGrafter"/>
</dbReference>
<accession>A0A7R6W0S0</accession>
<organism evidence="7 8">
    <name type="scientific">Candidatus Profftella armatura</name>
    <name type="common">Diaphorina cf. continua</name>
    <dbReference type="NCBI Taxonomy" id="2661583"/>
    <lineage>
        <taxon>Bacteria</taxon>
        <taxon>Pseudomonadati</taxon>
        <taxon>Pseudomonadota</taxon>
        <taxon>Betaproteobacteria</taxon>
        <taxon>Candidatus Profftella</taxon>
    </lineage>
</organism>
<dbReference type="Pfam" id="PF00459">
    <property type="entry name" value="Inositol_P"/>
    <property type="match status" value="1"/>
</dbReference>
<feature type="binding site" evidence="5">
    <location>
        <position position="89"/>
    </location>
    <ligand>
        <name>Mg(2+)</name>
        <dbReference type="ChEBI" id="CHEBI:18420"/>
        <label>1</label>
        <note>catalytic</note>
    </ligand>
</feature>
<keyword evidence="5 6" id="KW-0479">Metal-binding</keyword>
<comment type="similarity">
    <text evidence="3 6">Belongs to the inositol monophosphatase superfamily.</text>
</comment>
<dbReference type="GO" id="GO:0006020">
    <property type="term" value="P:inositol metabolic process"/>
    <property type="evidence" value="ECO:0007669"/>
    <property type="project" value="TreeGrafter"/>
</dbReference>
<evidence type="ECO:0000313" key="7">
    <source>
        <dbReference type="EMBL" id="BCG49540.1"/>
    </source>
</evidence>
<dbReference type="GO" id="GO:0046872">
    <property type="term" value="F:metal ion binding"/>
    <property type="evidence" value="ECO:0007669"/>
    <property type="project" value="UniProtKB-KW"/>
</dbReference>
<proteinExistence type="inferred from homology"/>
<dbReference type="PRINTS" id="PR01959">
    <property type="entry name" value="SBIMPHPHTASE"/>
</dbReference>
<evidence type="ECO:0000256" key="2">
    <source>
        <dbReference type="ARBA" id="ARBA00001946"/>
    </source>
</evidence>
<evidence type="ECO:0000256" key="1">
    <source>
        <dbReference type="ARBA" id="ARBA00001033"/>
    </source>
</evidence>
<dbReference type="Gene3D" id="3.40.190.80">
    <property type="match status" value="1"/>
</dbReference>
<protein>
    <recommendedName>
        <fullName evidence="6">Inositol-1-monophosphatase</fullName>
        <ecNumber evidence="6">3.1.3.25</ecNumber>
    </recommendedName>
</protein>
<dbReference type="RefSeq" id="WP_201329880.1">
    <property type="nucleotide sequence ID" value="NZ_AP023215.1"/>
</dbReference>
<dbReference type="CDD" id="cd01639">
    <property type="entry name" value="IMPase"/>
    <property type="match status" value="1"/>
</dbReference>
<dbReference type="Proteomes" id="UP000595708">
    <property type="component" value="Chromosome"/>
</dbReference>
<dbReference type="PRINTS" id="PR00377">
    <property type="entry name" value="IMPHPHTASES"/>
</dbReference>
<sequence>MYNNPIINTAIKAVRKSALIINRGSLELETIKFEKKKYENFVSNINKASEKIITEILINTYPSYALLIKKSNYLTDFKNENIWIIDPLDNTTNFAHNFPQYCISIALKQKKQITHAVIYDPIRNDLFTAIKGCGAYLNEKRIRVNKRNKINDSLIGTDFSFKKKINLKSLLEFEEYTKIFQIITKCKNLRNIGVSSLNLAYVASGKLDGFFEKGLMPWNIASGSLLIIESGGIISNFKGEKDYLYTGDIIAGNQKIFSQIISLINS</sequence>
<dbReference type="EMBL" id="AP023215">
    <property type="protein sequence ID" value="BCG49540.1"/>
    <property type="molecule type" value="Genomic_DNA"/>
</dbReference>
<name>A0A7R6W0S0_9PROT</name>
<dbReference type="AlphaFoldDB" id="A0A7R6W0S0"/>
<dbReference type="PANTHER" id="PTHR20854">
    <property type="entry name" value="INOSITOL MONOPHOSPHATASE"/>
    <property type="match status" value="1"/>
</dbReference>
<dbReference type="Gene3D" id="3.30.540.10">
    <property type="entry name" value="Fructose-1,6-Bisphosphatase, subunit A, domain 1"/>
    <property type="match status" value="1"/>
</dbReference>
<evidence type="ECO:0000256" key="3">
    <source>
        <dbReference type="ARBA" id="ARBA00009759"/>
    </source>
</evidence>
<dbReference type="KEGG" id="parm:PADco_1200"/>
<dbReference type="GO" id="GO:0008934">
    <property type="term" value="F:inositol monophosphate 1-phosphatase activity"/>
    <property type="evidence" value="ECO:0007669"/>
    <property type="project" value="InterPro"/>
</dbReference>
<keyword evidence="8" id="KW-1185">Reference proteome</keyword>
<dbReference type="InterPro" id="IPR022337">
    <property type="entry name" value="Inositol_monophosphatase_SuhB"/>
</dbReference>
<evidence type="ECO:0000256" key="5">
    <source>
        <dbReference type="PIRSR" id="PIRSR600760-2"/>
    </source>
</evidence>
<dbReference type="SUPFAM" id="SSF56655">
    <property type="entry name" value="Carbohydrate phosphatase"/>
    <property type="match status" value="1"/>
</dbReference>